<evidence type="ECO:0000256" key="1">
    <source>
        <dbReference type="ARBA" id="ARBA00022598"/>
    </source>
</evidence>
<evidence type="ECO:0000256" key="2">
    <source>
        <dbReference type="ARBA" id="ARBA00022741"/>
    </source>
</evidence>
<dbReference type="PANTHER" id="PTHR45728:SF3">
    <property type="entry name" value="ACETYL-COA CARBOXYLASE"/>
    <property type="match status" value="1"/>
</dbReference>
<dbReference type="InterPro" id="IPR049076">
    <property type="entry name" value="ACCA"/>
</dbReference>
<keyword evidence="2" id="KW-0547">Nucleotide-binding</keyword>
<dbReference type="AlphaFoldDB" id="A0A2N5UUL8"/>
<feature type="domain" description="Biotin carboxylation" evidence="4">
    <location>
        <begin position="157"/>
        <end position="444"/>
    </location>
</feature>
<evidence type="ECO:0000259" key="4">
    <source>
        <dbReference type="PROSITE" id="PS50979"/>
    </source>
</evidence>
<dbReference type="InterPro" id="IPR005481">
    <property type="entry name" value="BC-like_N"/>
</dbReference>
<name>A0A2N5UUL8_9BASI</name>
<evidence type="ECO:0000313" key="5">
    <source>
        <dbReference type="EMBL" id="PLW41443.1"/>
    </source>
</evidence>
<dbReference type="InterPro" id="IPR011764">
    <property type="entry name" value="Biotin_carboxylation_dom"/>
</dbReference>
<dbReference type="Gene3D" id="3.40.50.20">
    <property type="match status" value="1"/>
</dbReference>
<dbReference type="Gene3D" id="3.90.1770.10">
    <property type="entry name" value="PreATP-grasp domain"/>
    <property type="match status" value="1"/>
</dbReference>
<dbReference type="Pfam" id="PF21385">
    <property type="entry name" value="ACCA_BT"/>
    <property type="match status" value="1"/>
</dbReference>
<dbReference type="PANTHER" id="PTHR45728">
    <property type="entry name" value="ACETYL-COA CARBOXYLASE, ISOFORM A"/>
    <property type="match status" value="1"/>
</dbReference>
<keyword evidence="1" id="KW-0436">Ligase</keyword>
<keyword evidence="3" id="KW-0067">ATP-binding</keyword>
<dbReference type="GO" id="GO:0006633">
    <property type="term" value="P:fatty acid biosynthetic process"/>
    <property type="evidence" value="ECO:0007669"/>
    <property type="project" value="TreeGrafter"/>
</dbReference>
<dbReference type="GO" id="GO:0003989">
    <property type="term" value="F:acetyl-CoA carboxylase activity"/>
    <property type="evidence" value="ECO:0007669"/>
    <property type="project" value="InterPro"/>
</dbReference>
<comment type="caution">
    <text evidence="5">The sequence shown here is derived from an EMBL/GenBank/DDBJ whole genome shotgun (WGS) entry which is preliminary data.</text>
</comment>
<dbReference type="InterPro" id="IPR049074">
    <property type="entry name" value="ACCA_BT"/>
</dbReference>
<organism evidence="5 6">
    <name type="scientific">Puccinia coronata f. sp. avenae</name>
    <dbReference type="NCBI Taxonomy" id="200324"/>
    <lineage>
        <taxon>Eukaryota</taxon>
        <taxon>Fungi</taxon>
        <taxon>Dikarya</taxon>
        <taxon>Basidiomycota</taxon>
        <taxon>Pucciniomycotina</taxon>
        <taxon>Pucciniomycetes</taxon>
        <taxon>Pucciniales</taxon>
        <taxon>Pucciniaceae</taxon>
        <taxon>Puccinia</taxon>
    </lineage>
</organism>
<dbReference type="Pfam" id="PF00289">
    <property type="entry name" value="Biotin_carb_N"/>
    <property type="match status" value="1"/>
</dbReference>
<evidence type="ECO:0000313" key="6">
    <source>
        <dbReference type="Proteomes" id="UP000235392"/>
    </source>
</evidence>
<accession>A0A2N5UUL8</accession>
<evidence type="ECO:0000256" key="3">
    <source>
        <dbReference type="ARBA" id="ARBA00022840"/>
    </source>
</evidence>
<protein>
    <recommendedName>
        <fullName evidence="4">Biotin carboxylation domain-containing protein</fullName>
    </recommendedName>
</protein>
<gene>
    <name evidence="5" type="ORF">PCASD_07157</name>
</gene>
<dbReference type="PROSITE" id="PS50979">
    <property type="entry name" value="BC"/>
    <property type="match status" value="1"/>
</dbReference>
<dbReference type="GO" id="GO:0005524">
    <property type="term" value="F:ATP binding"/>
    <property type="evidence" value="ECO:0007669"/>
    <property type="project" value="UniProtKB-KW"/>
</dbReference>
<reference evidence="5 6" key="1">
    <citation type="submission" date="2017-11" db="EMBL/GenBank/DDBJ databases">
        <title>De novo assembly and phasing of dikaryotic genomes from two isolates of Puccinia coronata f. sp. avenae, the causal agent of oat crown rust.</title>
        <authorList>
            <person name="Miller M.E."/>
            <person name="Zhang Y."/>
            <person name="Omidvar V."/>
            <person name="Sperschneider J."/>
            <person name="Schwessinger B."/>
            <person name="Raley C."/>
            <person name="Palmer J.M."/>
            <person name="Garnica D."/>
            <person name="Upadhyaya N."/>
            <person name="Rathjen J."/>
            <person name="Taylor J.M."/>
            <person name="Park R.F."/>
            <person name="Dodds P.N."/>
            <person name="Hirsch C.D."/>
            <person name="Kianian S.F."/>
            <person name="Figueroa M."/>
        </authorList>
    </citation>
    <scope>NUCLEOTIDE SEQUENCE [LARGE SCALE GENOMIC DNA]</scope>
    <source>
        <strain evidence="5">12SD80</strain>
    </source>
</reference>
<dbReference type="FunFam" id="3.40.50.20:FF:000005">
    <property type="entry name" value="acetyl-CoA carboxylase isoform X2"/>
    <property type="match status" value="1"/>
</dbReference>
<dbReference type="GO" id="GO:0005739">
    <property type="term" value="C:mitochondrion"/>
    <property type="evidence" value="ECO:0007669"/>
    <property type="project" value="TreeGrafter"/>
</dbReference>
<sequence length="444" mass="47481">MQSILPSSFGGLPLCGEGCFAPAQVESPHPLDPHTAGSQSRLGGLRPALSALIDRAKSSIHDPATLRNQANPGRSAGGQTLLPIALPLAQALYHDITSSGITLHHPPRLKAHPILLYNRASNSFRFDLSSVGGGNAIDVAPPSPVTDFVCRKGGHTIITKILIANNGVAAVKEIRSVQKWGYKTFGQDQRVVNFVVMATPEDLKVNADYIQVANQYVKVPGGSNDNNYANVKVIVDVAKRAGVHAVWAGWGHASENPKLPDALSASKQKIVFIGPPGSAMRLLGDKILSTIMAQSAQVPTMAWSGSLLFGFDHIFAEGADCTKSRKAMIVALKEQSICGDFQTTVKYLIKTITTGWLDTLISANMTAKRPDNTLAVIFGAVTKAHLQAVATSNENECILNKVQVPDKKLLRTAFTLDFIYENIKYRVLATQSAAGPRCSAMAAK</sequence>
<dbReference type="Proteomes" id="UP000235392">
    <property type="component" value="Unassembled WGS sequence"/>
</dbReference>
<dbReference type="InterPro" id="IPR016185">
    <property type="entry name" value="PreATP-grasp_dom_sf"/>
</dbReference>
<dbReference type="SUPFAM" id="SSF52440">
    <property type="entry name" value="PreATP-grasp domain"/>
    <property type="match status" value="1"/>
</dbReference>
<proteinExistence type="predicted"/>
<dbReference type="EMBL" id="PGCI01000089">
    <property type="protein sequence ID" value="PLW41443.1"/>
    <property type="molecule type" value="Genomic_DNA"/>
</dbReference>